<evidence type="ECO:0000256" key="6">
    <source>
        <dbReference type="SAM" id="MobiDB-lite"/>
    </source>
</evidence>
<proteinExistence type="predicted"/>
<gene>
    <name evidence="9" type="ORF">KUTeg_000486</name>
</gene>
<evidence type="ECO:0000256" key="7">
    <source>
        <dbReference type="SAM" id="Phobius"/>
    </source>
</evidence>
<reference evidence="9 10" key="1">
    <citation type="submission" date="2022-12" db="EMBL/GenBank/DDBJ databases">
        <title>Chromosome-level genome of Tegillarca granosa.</title>
        <authorList>
            <person name="Kim J."/>
        </authorList>
    </citation>
    <scope>NUCLEOTIDE SEQUENCE [LARGE SCALE GENOMIC DNA]</scope>
    <source>
        <strain evidence="9">Teg-2019</strain>
        <tissue evidence="9">Adductor muscle</tissue>
    </source>
</reference>
<keyword evidence="5 7" id="KW-0472">Membrane</keyword>
<comment type="subcellular location">
    <subcellularLocation>
        <location evidence="1">Membrane</location>
        <topology evidence="1">Multi-pass membrane protein</topology>
    </subcellularLocation>
</comment>
<keyword evidence="3" id="KW-0813">Transport</keyword>
<keyword evidence="2 7" id="KW-0812">Transmembrane</keyword>
<keyword evidence="4 7" id="KW-1133">Transmembrane helix</keyword>
<accession>A0ABQ9G0G4</accession>
<feature type="transmembrane region" description="Helical" evidence="7">
    <location>
        <begin position="121"/>
        <end position="140"/>
    </location>
</feature>
<dbReference type="PANTHER" id="PTHR11562">
    <property type="entry name" value="CATION EFFLUX PROTEIN/ ZINC TRANSPORTER"/>
    <property type="match status" value="1"/>
</dbReference>
<keyword evidence="3" id="KW-0406">Ion transport</keyword>
<feature type="domain" description="Cation efflux protein transmembrane" evidence="8">
    <location>
        <begin position="83"/>
        <end position="236"/>
    </location>
</feature>
<dbReference type="InterPro" id="IPR050681">
    <property type="entry name" value="CDF/SLC30A"/>
</dbReference>
<dbReference type="SUPFAM" id="SSF161111">
    <property type="entry name" value="Cation efflux protein transmembrane domain-like"/>
    <property type="match status" value="1"/>
</dbReference>
<sequence length="251" mass="27260">MAEPDAPTIKIVSNRRIHDLGSGTRRCSSACDTEELTESDRLLIGRCISERPEMYSPSINKAARKKLFIASCLCLTFMLAEIILGALVSILLLWVITGILVYLAVERVVSNDFEIKSEVMLITAGCGVAFNLILGCTLFNHGGHTHLGGGGHGHSHGSSHSSKGSKGYDHLNNAESGSTSHHSYGSIQENSTKKDDSNINVRAAFVHVIGDLIQSIGVLIAAFIIYFKNAKKNKNYTLFSILDKNTTHVFN</sequence>
<evidence type="ECO:0000256" key="3">
    <source>
        <dbReference type="ARBA" id="ARBA00022906"/>
    </source>
</evidence>
<keyword evidence="10" id="KW-1185">Reference proteome</keyword>
<dbReference type="PANTHER" id="PTHR11562:SF17">
    <property type="entry name" value="RE54080P-RELATED"/>
    <property type="match status" value="1"/>
</dbReference>
<feature type="transmembrane region" description="Helical" evidence="7">
    <location>
        <begin position="204"/>
        <end position="227"/>
    </location>
</feature>
<evidence type="ECO:0000313" key="10">
    <source>
        <dbReference type="Proteomes" id="UP001217089"/>
    </source>
</evidence>
<dbReference type="InterPro" id="IPR058533">
    <property type="entry name" value="Cation_efflux_TM"/>
</dbReference>
<dbReference type="Pfam" id="PF01545">
    <property type="entry name" value="Cation_efflux"/>
    <property type="match status" value="1"/>
</dbReference>
<evidence type="ECO:0000256" key="2">
    <source>
        <dbReference type="ARBA" id="ARBA00022692"/>
    </source>
</evidence>
<protein>
    <recommendedName>
        <fullName evidence="8">Cation efflux protein transmembrane domain-containing protein</fullName>
    </recommendedName>
</protein>
<evidence type="ECO:0000256" key="1">
    <source>
        <dbReference type="ARBA" id="ARBA00004141"/>
    </source>
</evidence>
<evidence type="ECO:0000259" key="8">
    <source>
        <dbReference type="Pfam" id="PF01545"/>
    </source>
</evidence>
<dbReference type="Gene3D" id="1.20.1510.10">
    <property type="entry name" value="Cation efflux protein transmembrane domain"/>
    <property type="match status" value="1"/>
</dbReference>
<keyword evidence="3" id="KW-0864">Zinc transport</keyword>
<dbReference type="EMBL" id="JARBDR010000018">
    <property type="protein sequence ID" value="KAJ8322015.1"/>
    <property type="molecule type" value="Genomic_DNA"/>
</dbReference>
<feature type="compositionally biased region" description="Polar residues" evidence="6">
    <location>
        <begin position="173"/>
        <end position="190"/>
    </location>
</feature>
<organism evidence="9 10">
    <name type="scientific">Tegillarca granosa</name>
    <name type="common">Malaysian cockle</name>
    <name type="synonym">Anadara granosa</name>
    <dbReference type="NCBI Taxonomy" id="220873"/>
    <lineage>
        <taxon>Eukaryota</taxon>
        <taxon>Metazoa</taxon>
        <taxon>Spiralia</taxon>
        <taxon>Lophotrochozoa</taxon>
        <taxon>Mollusca</taxon>
        <taxon>Bivalvia</taxon>
        <taxon>Autobranchia</taxon>
        <taxon>Pteriomorphia</taxon>
        <taxon>Arcoida</taxon>
        <taxon>Arcoidea</taxon>
        <taxon>Arcidae</taxon>
        <taxon>Tegillarca</taxon>
    </lineage>
</organism>
<keyword evidence="3" id="KW-0862">Zinc</keyword>
<comment type="caution">
    <text evidence="9">The sequence shown here is derived from an EMBL/GenBank/DDBJ whole genome shotgun (WGS) entry which is preliminary data.</text>
</comment>
<feature type="compositionally biased region" description="Low complexity" evidence="6">
    <location>
        <begin position="156"/>
        <end position="165"/>
    </location>
</feature>
<evidence type="ECO:0000256" key="5">
    <source>
        <dbReference type="ARBA" id="ARBA00023136"/>
    </source>
</evidence>
<evidence type="ECO:0000256" key="4">
    <source>
        <dbReference type="ARBA" id="ARBA00022989"/>
    </source>
</evidence>
<name>A0ABQ9G0G4_TEGGR</name>
<feature type="region of interest" description="Disordered" evidence="6">
    <location>
        <begin position="149"/>
        <end position="193"/>
    </location>
</feature>
<dbReference type="Proteomes" id="UP001217089">
    <property type="component" value="Unassembled WGS sequence"/>
</dbReference>
<dbReference type="InterPro" id="IPR027469">
    <property type="entry name" value="Cation_efflux_TMD_sf"/>
</dbReference>
<feature type="transmembrane region" description="Helical" evidence="7">
    <location>
        <begin position="90"/>
        <end position="109"/>
    </location>
</feature>
<evidence type="ECO:0000313" key="9">
    <source>
        <dbReference type="EMBL" id="KAJ8322015.1"/>
    </source>
</evidence>